<accession>A0ABW0SQC7</accession>
<dbReference type="EMBL" id="JBHSNM010000006">
    <property type="protein sequence ID" value="MFC5571267.1"/>
    <property type="molecule type" value="Genomic_DNA"/>
</dbReference>
<dbReference type="RefSeq" id="WP_386755859.1">
    <property type="nucleotide sequence ID" value="NZ_JBHSNM010000006.1"/>
</dbReference>
<feature type="repeat" description="TPR" evidence="1">
    <location>
        <begin position="214"/>
        <end position="247"/>
    </location>
</feature>
<dbReference type="InterPro" id="IPR052384">
    <property type="entry name" value="TMTC_O-mannosyltransferase"/>
</dbReference>
<proteinExistence type="predicted"/>
<dbReference type="PANTHER" id="PTHR44216:SF3">
    <property type="entry name" value="PROTEIN O-MANNOSYL-TRANSFERASE TMTC2"/>
    <property type="match status" value="1"/>
</dbReference>
<reference evidence="3" key="1">
    <citation type="journal article" date="2019" name="Int. J. Syst. Evol. Microbiol.">
        <title>The Global Catalogue of Microorganisms (GCM) 10K type strain sequencing project: providing services to taxonomists for standard genome sequencing and annotation.</title>
        <authorList>
            <consortium name="The Broad Institute Genomics Platform"/>
            <consortium name="The Broad Institute Genome Sequencing Center for Infectious Disease"/>
            <person name="Wu L."/>
            <person name="Ma J."/>
        </authorList>
    </citation>
    <scope>NUCLEOTIDE SEQUENCE [LARGE SCALE GENOMIC DNA]</scope>
    <source>
        <strain evidence="3">KACC 11407</strain>
    </source>
</reference>
<gene>
    <name evidence="2" type="ORF">ACFPN1_14480</name>
</gene>
<keyword evidence="1" id="KW-0802">TPR repeat</keyword>
<dbReference type="InterPro" id="IPR011990">
    <property type="entry name" value="TPR-like_helical_dom_sf"/>
</dbReference>
<dbReference type="InterPro" id="IPR019734">
    <property type="entry name" value="TPR_rpt"/>
</dbReference>
<name>A0ABW0SQC7_9GAMM</name>
<organism evidence="2 3">
    <name type="scientific">Lysobacter yangpyeongensis</name>
    <dbReference type="NCBI Taxonomy" id="346182"/>
    <lineage>
        <taxon>Bacteria</taxon>
        <taxon>Pseudomonadati</taxon>
        <taxon>Pseudomonadota</taxon>
        <taxon>Gammaproteobacteria</taxon>
        <taxon>Lysobacterales</taxon>
        <taxon>Lysobacteraceae</taxon>
        <taxon>Lysobacter</taxon>
    </lineage>
</organism>
<dbReference type="Gene3D" id="1.25.40.10">
    <property type="entry name" value="Tetratricopeptide repeat domain"/>
    <property type="match status" value="2"/>
</dbReference>
<evidence type="ECO:0000313" key="3">
    <source>
        <dbReference type="Proteomes" id="UP001596036"/>
    </source>
</evidence>
<dbReference type="SMART" id="SM00028">
    <property type="entry name" value="TPR"/>
    <property type="match status" value="2"/>
</dbReference>
<dbReference type="PROSITE" id="PS50005">
    <property type="entry name" value="TPR"/>
    <property type="match status" value="1"/>
</dbReference>
<keyword evidence="3" id="KW-1185">Reference proteome</keyword>
<dbReference type="Gene3D" id="1.10.1660.10">
    <property type="match status" value="1"/>
</dbReference>
<protein>
    <submittedName>
        <fullName evidence="2">Tetratricopeptide repeat protein</fullName>
    </submittedName>
</protein>
<dbReference type="Pfam" id="PF13414">
    <property type="entry name" value="TPR_11"/>
    <property type="match status" value="1"/>
</dbReference>
<evidence type="ECO:0000256" key="1">
    <source>
        <dbReference type="PROSITE-ProRule" id="PRU00339"/>
    </source>
</evidence>
<dbReference type="SUPFAM" id="SSF48452">
    <property type="entry name" value="TPR-like"/>
    <property type="match status" value="1"/>
</dbReference>
<comment type="caution">
    <text evidence="2">The sequence shown here is derived from an EMBL/GenBank/DDBJ whole genome shotgun (WGS) entry which is preliminary data.</text>
</comment>
<dbReference type="Pfam" id="PF14559">
    <property type="entry name" value="TPR_19"/>
    <property type="match status" value="1"/>
</dbReference>
<dbReference type="Proteomes" id="UP001596036">
    <property type="component" value="Unassembled WGS sequence"/>
</dbReference>
<evidence type="ECO:0000313" key="2">
    <source>
        <dbReference type="EMBL" id="MFC5571267.1"/>
    </source>
</evidence>
<dbReference type="PANTHER" id="PTHR44216">
    <property type="entry name" value="PROTEIN O-MANNOSYL-TRANSFERASE TMTC2"/>
    <property type="match status" value="1"/>
</dbReference>
<sequence length="280" mass="31599">MHSYGVRDVEKLLRLSRSAIRSLIAAGFVTPERGPRNALRFSFRDLIVLRTAQTLAAAKIPHRRILRALRELRARLPEEMPLSGLSIGAFADHVVVRDGASRWLAESGQYLLSFEGDPEQGTLRVIETPPAASTTREDDDWQAQGAALERSNAEHALLAYERAVAADPTRLDARINLGRLLHELERLDEAEIVYRDAFAIARSERNYSDRRDAALLHFNLAVLLDDLERADEAIAEYEAALRIDPELADAHYNLALLFEERGEAKQALRHMSQYRRLTKA</sequence>